<evidence type="ECO:0000256" key="4">
    <source>
        <dbReference type="ARBA" id="ARBA00022741"/>
    </source>
</evidence>
<dbReference type="Proteomes" id="UP000285961">
    <property type="component" value="Unassembled WGS sequence"/>
</dbReference>
<evidence type="ECO:0000313" key="9">
    <source>
        <dbReference type="EMBL" id="RJP65374.1"/>
    </source>
</evidence>
<dbReference type="EC" id="2.7.11.1" evidence="1"/>
<keyword evidence="3" id="KW-0808">Transferase</keyword>
<dbReference type="PROSITE" id="PS00108">
    <property type="entry name" value="PROTEIN_KINASE_ST"/>
    <property type="match status" value="1"/>
</dbReference>
<dbReference type="AlphaFoldDB" id="A0A419EQ18"/>
<keyword evidence="5 9" id="KW-0418">Kinase</keyword>
<keyword evidence="7" id="KW-1133">Transmembrane helix</keyword>
<dbReference type="PROSITE" id="PS50011">
    <property type="entry name" value="PROTEIN_KINASE_DOM"/>
    <property type="match status" value="1"/>
</dbReference>
<dbReference type="CDD" id="cd14014">
    <property type="entry name" value="STKc_PknB_like"/>
    <property type="match status" value="1"/>
</dbReference>
<dbReference type="Gene3D" id="3.30.200.20">
    <property type="entry name" value="Phosphorylase Kinase, domain 1"/>
    <property type="match status" value="1"/>
</dbReference>
<evidence type="ECO:0000256" key="5">
    <source>
        <dbReference type="ARBA" id="ARBA00022777"/>
    </source>
</evidence>
<dbReference type="Gene3D" id="1.10.510.10">
    <property type="entry name" value="Transferase(Phosphotransferase) domain 1"/>
    <property type="match status" value="1"/>
</dbReference>
<comment type="caution">
    <text evidence="9">The sequence shown here is derived from an EMBL/GenBank/DDBJ whole genome shotgun (WGS) entry which is preliminary data.</text>
</comment>
<dbReference type="GO" id="GO:0004674">
    <property type="term" value="F:protein serine/threonine kinase activity"/>
    <property type="evidence" value="ECO:0007669"/>
    <property type="project" value="UniProtKB-KW"/>
</dbReference>
<reference evidence="9 10" key="1">
    <citation type="journal article" date="2017" name="ISME J.">
        <title>Energy and carbon metabolisms in a deep terrestrial subsurface fluid microbial community.</title>
        <authorList>
            <person name="Momper L."/>
            <person name="Jungbluth S.P."/>
            <person name="Lee M.D."/>
            <person name="Amend J.P."/>
        </authorList>
    </citation>
    <scope>NUCLEOTIDE SEQUENCE [LARGE SCALE GENOMIC DNA]</scope>
    <source>
        <strain evidence="9">SURF_17</strain>
    </source>
</reference>
<dbReference type="InterPro" id="IPR008271">
    <property type="entry name" value="Ser/Thr_kinase_AS"/>
</dbReference>
<proteinExistence type="predicted"/>
<evidence type="ECO:0000256" key="3">
    <source>
        <dbReference type="ARBA" id="ARBA00022679"/>
    </source>
</evidence>
<gene>
    <name evidence="9" type="ORF">C4532_17790</name>
</gene>
<dbReference type="Gene3D" id="2.40.360.20">
    <property type="match status" value="1"/>
</dbReference>
<dbReference type="GO" id="GO:0005524">
    <property type="term" value="F:ATP binding"/>
    <property type="evidence" value="ECO:0007669"/>
    <property type="project" value="UniProtKB-KW"/>
</dbReference>
<feature type="transmembrane region" description="Helical" evidence="7">
    <location>
        <begin position="294"/>
        <end position="317"/>
    </location>
</feature>
<dbReference type="Pfam" id="PF00069">
    <property type="entry name" value="Pkinase"/>
    <property type="match status" value="1"/>
</dbReference>
<protein>
    <recommendedName>
        <fullName evidence="1">non-specific serine/threonine protein kinase</fullName>
        <ecNumber evidence="1">2.7.11.1</ecNumber>
    </recommendedName>
</protein>
<dbReference type="InterPro" id="IPR000719">
    <property type="entry name" value="Prot_kinase_dom"/>
</dbReference>
<organism evidence="9 10">
    <name type="scientific">Candidatus Abyssobacteria bacterium SURF_17</name>
    <dbReference type="NCBI Taxonomy" id="2093361"/>
    <lineage>
        <taxon>Bacteria</taxon>
        <taxon>Pseudomonadati</taxon>
        <taxon>Candidatus Hydrogenedentota</taxon>
        <taxon>Candidatus Abyssobacteria</taxon>
    </lineage>
</organism>
<feature type="domain" description="Protein kinase" evidence="8">
    <location>
        <begin position="9"/>
        <end position="270"/>
    </location>
</feature>
<dbReference type="PANTHER" id="PTHR43289">
    <property type="entry name" value="MITOGEN-ACTIVATED PROTEIN KINASE KINASE KINASE 20-RELATED"/>
    <property type="match status" value="1"/>
</dbReference>
<dbReference type="EMBL" id="QZKI01000128">
    <property type="protein sequence ID" value="RJP65374.1"/>
    <property type="molecule type" value="Genomic_DNA"/>
</dbReference>
<evidence type="ECO:0000259" key="8">
    <source>
        <dbReference type="PROSITE" id="PS50011"/>
    </source>
</evidence>
<keyword evidence="7" id="KW-0472">Membrane</keyword>
<accession>A0A419EQ18</accession>
<keyword evidence="7" id="KW-0812">Transmembrane</keyword>
<evidence type="ECO:0000313" key="10">
    <source>
        <dbReference type="Proteomes" id="UP000285961"/>
    </source>
</evidence>
<keyword evidence="4" id="KW-0547">Nucleotide-binding</keyword>
<keyword evidence="6" id="KW-0067">ATP-binding</keyword>
<dbReference type="SMART" id="SM00220">
    <property type="entry name" value="S_TKc"/>
    <property type="match status" value="1"/>
</dbReference>
<evidence type="ECO:0000256" key="1">
    <source>
        <dbReference type="ARBA" id="ARBA00012513"/>
    </source>
</evidence>
<evidence type="ECO:0000256" key="6">
    <source>
        <dbReference type="ARBA" id="ARBA00022840"/>
    </source>
</evidence>
<evidence type="ECO:0000256" key="7">
    <source>
        <dbReference type="SAM" id="Phobius"/>
    </source>
</evidence>
<dbReference type="InterPro" id="IPR011009">
    <property type="entry name" value="Kinase-like_dom_sf"/>
</dbReference>
<name>A0A419EQ18_9BACT</name>
<dbReference type="SUPFAM" id="SSF56112">
    <property type="entry name" value="Protein kinase-like (PK-like)"/>
    <property type="match status" value="1"/>
</dbReference>
<keyword evidence="2 9" id="KW-0723">Serine/threonine-protein kinase</keyword>
<dbReference type="PANTHER" id="PTHR43289:SF6">
    <property type="entry name" value="SERINE_THREONINE-PROTEIN KINASE NEKL-3"/>
    <property type="match status" value="1"/>
</dbReference>
<evidence type="ECO:0000256" key="2">
    <source>
        <dbReference type="ARBA" id="ARBA00022527"/>
    </source>
</evidence>
<sequence>MIGSRIGEYEILEHIASGGMAEVYKAIESVSGQLYAIKVLPPEYARDAKMLARFNREITNVRRLDHPNIVKIYEDGQADDICYFVMDFVDGENLAALVERKGVLSLGRALRIFAQICKALKYSHKRGIIHRDIKPANILIDRKGVVTVTDFGIARMKEDERLTTTGAGMGTPEYISPEQAKGSALDQRSDIYSLGVVLYHMVTGKVPFTADTPIAVVMQHIHAEPPTPKAHNPEIPDWLEAAILKMLAKEPEQRYQNISALMRAFKHELRRQPQDDSQGRRTPDTDIGEKKQSLVPLIVLLAVLSALYIAGVGVVFYRTASAKNRAVEGNVKGYDFTEYHPLEIGDTWNYVLHNGSRLSRTVTGTDNVCGKSCYRMESSNGEVSWWTIDRTGAWLLKVQNPDGTAGEFCTDEPLMAGSIPVGYSKTTQFENCAVYAPESMRIGTAHGSIRCSFDSVEDVTTPAGTFENCVHGTLVISSSTHLHVWEMETTGTETIETWFAKGIGSVKQIRSNGETLVLESAIIDGRSYPAVKSEKNLATN</sequence>
<dbReference type="FunFam" id="1.10.510.10:FF:000021">
    <property type="entry name" value="Serine/threonine protein kinase"/>
    <property type="match status" value="1"/>
</dbReference>